<dbReference type="Gene3D" id="6.10.340.10">
    <property type="match status" value="1"/>
</dbReference>
<evidence type="ECO:0000256" key="1">
    <source>
        <dbReference type="SAM" id="Phobius"/>
    </source>
</evidence>
<feature type="transmembrane region" description="Helical" evidence="1">
    <location>
        <begin position="18"/>
        <end position="38"/>
    </location>
</feature>
<comment type="caution">
    <text evidence="3">The sequence shown here is derived from an EMBL/GenBank/DDBJ whole genome shotgun (WGS) entry which is preliminary data.</text>
</comment>
<keyword evidence="1" id="KW-1133">Transmembrane helix</keyword>
<reference evidence="4" key="1">
    <citation type="journal article" date="2019" name="Int. J. Syst. Evol. Microbiol.">
        <title>The Global Catalogue of Microorganisms (GCM) 10K type strain sequencing project: providing services to taxonomists for standard genome sequencing and annotation.</title>
        <authorList>
            <consortium name="The Broad Institute Genomics Platform"/>
            <consortium name="The Broad Institute Genome Sequencing Center for Infectious Disease"/>
            <person name="Wu L."/>
            <person name="Ma J."/>
        </authorList>
    </citation>
    <scope>NUCLEOTIDE SEQUENCE [LARGE SCALE GENOMIC DNA]</scope>
    <source>
        <strain evidence="4">JCM 31890</strain>
    </source>
</reference>
<gene>
    <name evidence="3" type="ORF">GCM10023090_13250</name>
</gene>
<organism evidence="3 4">
    <name type="scientific">Acidovorax lacteus</name>
    <dbReference type="NCBI Taxonomy" id="1924988"/>
    <lineage>
        <taxon>Bacteria</taxon>
        <taxon>Pseudomonadati</taxon>
        <taxon>Pseudomonadota</taxon>
        <taxon>Betaproteobacteria</taxon>
        <taxon>Burkholderiales</taxon>
        <taxon>Comamonadaceae</taxon>
        <taxon>Acidovorax</taxon>
    </lineage>
</organism>
<accession>A0ABP8L491</accession>
<keyword evidence="4" id="KW-1185">Reference proteome</keyword>
<dbReference type="SMART" id="SM00091">
    <property type="entry name" value="PAS"/>
    <property type="match status" value="2"/>
</dbReference>
<dbReference type="Pfam" id="PF08448">
    <property type="entry name" value="PAS_4"/>
    <property type="match status" value="1"/>
</dbReference>
<proteinExistence type="predicted"/>
<dbReference type="Gene3D" id="3.30.450.20">
    <property type="entry name" value="PAS domain"/>
    <property type="match status" value="1"/>
</dbReference>
<dbReference type="InterPro" id="IPR000014">
    <property type="entry name" value="PAS"/>
</dbReference>
<dbReference type="SMART" id="SM00304">
    <property type="entry name" value="HAMP"/>
    <property type="match status" value="1"/>
</dbReference>
<keyword evidence="1" id="KW-0472">Membrane</keyword>
<keyword evidence="1" id="KW-0812">Transmembrane</keyword>
<feature type="domain" description="HAMP" evidence="2">
    <location>
        <begin position="183"/>
        <end position="235"/>
    </location>
</feature>
<dbReference type="InterPro" id="IPR035965">
    <property type="entry name" value="PAS-like_dom_sf"/>
</dbReference>
<dbReference type="RefSeq" id="WP_345062407.1">
    <property type="nucleotide sequence ID" value="NZ_BAABEX010000007.1"/>
</dbReference>
<evidence type="ECO:0000313" key="4">
    <source>
        <dbReference type="Proteomes" id="UP001501788"/>
    </source>
</evidence>
<dbReference type="EMBL" id="BAABEX010000007">
    <property type="protein sequence ID" value="GAA4422301.1"/>
    <property type="molecule type" value="Genomic_DNA"/>
</dbReference>
<feature type="transmembrane region" description="Helical" evidence="1">
    <location>
        <begin position="166"/>
        <end position="184"/>
    </location>
</feature>
<dbReference type="InterPro" id="IPR003660">
    <property type="entry name" value="HAMP_dom"/>
</dbReference>
<dbReference type="Proteomes" id="UP001501788">
    <property type="component" value="Unassembled WGS sequence"/>
</dbReference>
<dbReference type="InterPro" id="IPR013656">
    <property type="entry name" value="PAS_4"/>
</dbReference>
<dbReference type="SUPFAM" id="SSF55785">
    <property type="entry name" value="PYP-like sensor domain (PAS domain)"/>
    <property type="match status" value="2"/>
</dbReference>
<protein>
    <recommendedName>
        <fullName evidence="2">HAMP domain-containing protein</fullName>
    </recommendedName>
</protein>
<evidence type="ECO:0000313" key="3">
    <source>
        <dbReference type="EMBL" id="GAA4422301.1"/>
    </source>
</evidence>
<dbReference type="Pfam" id="PF00672">
    <property type="entry name" value="HAMP"/>
    <property type="match status" value="1"/>
</dbReference>
<sequence length="474" mass="51979">MRGIDFKTWLTQGTYPRLLGPVLLIIVLVTVVRYHTLVTTETQEAQQRAEVEVGRIAQALGPMLAQRQAEGPAVQAELLREASWSLQPHVQELLWQAPGQAPVRWAAQPLHPLAPDWFIDFAGIQPPRRHLAQLLPDGRTARLTVALQPGPVADPVWRTVVGQARLTTLNILVILVLLTLLLRANARLLHRLREATDQFRQGRLDVRMPVQGTLEAQAVSRTFNDMAGKVQSLVLSLHDTQRQQSEQLHLTRELIDALPWPLVMRGADGEVRATNQAWHRLMEAAGSAAERIVALQSVRSHLDPSDPVELQLPGQAPRYMACHHAPLRAVEGTPAGTLCTITDVTPQVQAQELTDALSQRLNIWWEHGSDPLLALDAHGRVLRTNPAAAALWPAPATPDGRALRELLGPADPVQRVLERVAQAASGATADTLDGLAVRPIPGGPVQPQRLTAHWLPAVAPDTPERGWLLLRPAA</sequence>
<evidence type="ECO:0000259" key="2">
    <source>
        <dbReference type="PROSITE" id="PS50885"/>
    </source>
</evidence>
<name>A0ABP8L491_9BURK</name>
<dbReference type="PROSITE" id="PS50885">
    <property type="entry name" value="HAMP"/>
    <property type="match status" value="1"/>
</dbReference>
<dbReference type="CDD" id="cd06225">
    <property type="entry name" value="HAMP"/>
    <property type="match status" value="1"/>
</dbReference>